<dbReference type="Pfam" id="PF21476">
    <property type="entry name" value="PF0610-like_N"/>
    <property type="match status" value="1"/>
</dbReference>
<dbReference type="RefSeq" id="WP_199391058.1">
    <property type="nucleotide sequence ID" value="NZ_JAEMHL010000020.1"/>
</dbReference>
<comment type="caution">
    <text evidence="3">The sequence shown here is derived from an EMBL/GenBank/DDBJ whole genome shotgun (WGS) entry which is preliminary data.</text>
</comment>
<organism evidence="3 4">
    <name type="scientific">Geomonas anaerohicana</name>
    <dbReference type="NCBI Taxonomy" id="2798583"/>
    <lineage>
        <taxon>Bacteria</taxon>
        <taxon>Pseudomonadati</taxon>
        <taxon>Thermodesulfobacteriota</taxon>
        <taxon>Desulfuromonadia</taxon>
        <taxon>Geobacterales</taxon>
        <taxon>Geobacteraceae</taxon>
        <taxon>Geomonas</taxon>
    </lineage>
</organism>
<reference evidence="3 4" key="1">
    <citation type="submission" date="2020-12" db="EMBL/GenBank/DDBJ databases">
        <title>Geomonas sp. Red421, isolated from paddy soil.</title>
        <authorList>
            <person name="Xu Z."/>
            <person name="Zhang Z."/>
            <person name="Masuda Y."/>
            <person name="Itoh H."/>
            <person name="Senoo K."/>
        </authorList>
    </citation>
    <scope>NUCLEOTIDE SEQUENCE [LARGE SCALE GENOMIC DNA]</scope>
    <source>
        <strain evidence="3 4">Red421</strain>
    </source>
</reference>
<dbReference type="EMBL" id="JAEMHL010000020">
    <property type="protein sequence ID" value="MBJ6752657.1"/>
    <property type="molecule type" value="Genomic_DNA"/>
</dbReference>
<dbReference type="Proteomes" id="UP000614714">
    <property type="component" value="Unassembled WGS sequence"/>
</dbReference>
<gene>
    <name evidence="3" type="ORF">JFN91_20770</name>
</gene>
<dbReference type="InterPro" id="IPR038767">
    <property type="entry name" value="PF0610-like"/>
</dbReference>
<feature type="domain" description="PF0610-like winged HTH N-terminal" evidence="1">
    <location>
        <begin position="17"/>
        <end position="55"/>
    </location>
</feature>
<dbReference type="PANTHER" id="PTHR40663">
    <property type="match status" value="1"/>
</dbReference>
<evidence type="ECO:0000313" key="3">
    <source>
        <dbReference type="EMBL" id="MBJ6752657.1"/>
    </source>
</evidence>
<protein>
    <submittedName>
        <fullName evidence="3">Transcriptional regulator</fullName>
    </submittedName>
</protein>
<sequence>MKERPGQPFVPPRRQDTVRQELAALLRGESLTAKELSGLVGISEKEVLEHLEHLRIALHGRLDMTPPRCLECGFSFQKRARLKKPGRCPVCRSERIIDPSFTIG</sequence>
<dbReference type="InterPro" id="IPR049159">
    <property type="entry name" value="PF0610-like_wHTH_N"/>
</dbReference>
<dbReference type="InterPro" id="IPR057022">
    <property type="entry name" value="PF0610-like_Zn_ribbon_C"/>
</dbReference>
<evidence type="ECO:0000313" key="4">
    <source>
        <dbReference type="Proteomes" id="UP000614714"/>
    </source>
</evidence>
<accession>A0ABS0YL91</accession>
<name>A0ABS0YL91_9BACT</name>
<evidence type="ECO:0000259" key="2">
    <source>
        <dbReference type="Pfam" id="PF23470"/>
    </source>
</evidence>
<evidence type="ECO:0000259" key="1">
    <source>
        <dbReference type="Pfam" id="PF21476"/>
    </source>
</evidence>
<dbReference type="PANTHER" id="PTHR40663:SF2">
    <property type="entry name" value="TRANSCRIPTIONAL REGULATOR"/>
    <property type="match status" value="1"/>
</dbReference>
<keyword evidence="4" id="KW-1185">Reference proteome</keyword>
<dbReference type="SUPFAM" id="SSF46785">
    <property type="entry name" value="Winged helix' DNA-binding domain"/>
    <property type="match status" value="1"/>
</dbReference>
<dbReference type="InterPro" id="IPR036390">
    <property type="entry name" value="WH_DNA-bd_sf"/>
</dbReference>
<proteinExistence type="predicted"/>
<feature type="domain" description="PF0610-like rubredoxin-like zinc beta-ribbon C-terminal" evidence="2">
    <location>
        <begin position="66"/>
        <end position="103"/>
    </location>
</feature>
<dbReference type="Pfam" id="PF23470">
    <property type="entry name" value="Zn_ribbon_PF0610"/>
    <property type="match status" value="1"/>
</dbReference>